<evidence type="ECO:0000313" key="3">
    <source>
        <dbReference type="Proteomes" id="UP000018888"/>
    </source>
</evidence>
<keyword evidence="3" id="KW-1185">Reference proteome</keyword>
<reference evidence="2 3" key="2">
    <citation type="journal article" date="2018" name="New Phytol.">
        <title>High intraspecific genome diversity in the model arbuscular mycorrhizal symbiont Rhizophagus irregularis.</title>
        <authorList>
            <person name="Chen E.C.H."/>
            <person name="Morin E."/>
            <person name="Beaudet D."/>
            <person name="Noel J."/>
            <person name="Yildirir G."/>
            <person name="Ndikumana S."/>
            <person name="Charron P."/>
            <person name="St-Onge C."/>
            <person name="Giorgi J."/>
            <person name="Kruger M."/>
            <person name="Marton T."/>
            <person name="Ropars J."/>
            <person name="Grigoriev I.V."/>
            <person name="Hainaut M."/>
            <person name="Henrissat B."/>
            <person name="Roux C."/>
            <person name="Martin F."/>
            <person name="Corradi N."/>
        </authorList>
    </citation>
    <scope>NUCLEOTIDE SEQUENCE [LARGE SCALE GENOMIC DNA]</scope>
    <source>
        <strain evidence="2 3">DAOM 197198</strain>
    </source>
</reference>
<evidence type="ECO:0000313" key="2">
    <source>
        <dbReference type="EMBL" id="POG80455.1"/>
    </source>
</evidence>
<feature type="transmembrane region" description="Helical" evidence="1">
    <location>
        <begin position="41"/>
        <end position="60"/>
    </location>
</feature>
<comment type="caution">
    <text evidence="2">The sequence shown here is derived from an EMBL/GenBank/DDBJ whole genome shotgun (WGS) entry which is preliminary data.</text>
</comment>
<keyword evidence="1" id="KW-0472">Membrane</keyword>
<organism evidence="2 3">
    <name type="scientific">Rhizophagus irregularis (strain DAOM 181602 / DAOM 197198 / MUCL 43194)</name>
    <name type="common">Arbuscular mycorrhizal fungus</name>
    <name type="synonym">Glomus intraradices</name>
    <dbReference type="NCBI Taxonomy" id="747089"/>
    <lineage>
        <taxon>Eukaryota</taxon>
        <taxon>Fungi</taxon>
        <taxon>Fungi incertae sedis</taxon>
        <taxon>Mucoromycota</taxon>
        <taxon>Glomeromycotina</taxon>
        <taxon>Glomeromycetes</taxon>
        <taxon>Glomerales</taxon>
        <taxon>Glomeraceae</taxon>
        <taxon>Rhizophagus</taxon>
    </lineage>
</organism>
<reference evidence="2 3" key="1">
    <citation type="journal article" date="2013" name="Proc. Natl. Acad. Sci. U.S.A.">
        <title>Genome of an arbuscular mycorrhizal fungus provides insight into the oldest plant symbiosis.</title>
        <authorList>
            <person name="Tisserant E."/>
            <person name="Malbreil M."/>
            <person name="Kuo A."/>
            <person name="Kohler A."/>
            <person name="Symeonidi A."/>
            <person name="Balestrini R."/>
            <person name="Charron P."/>
            <person name="Duensing N."/>
            <person name="Frei Dit Frey N."/>
            <person name="Gianinazzi-Pearson V."/>
            <person name="Gilbert L.B."/>
            <person name="Handa Y."/>
            <person name="Herr J.R."/>
            <person name="Hijri M."/>
            <person name="Koul R."/>
            <person name="Kawaguchi M."/>
            <person name="Krajinski F."/>
            <person name="Lammers P.J."/>
            <person name="Masclaux F.G."/>
            <person name="Murat C."/>
            <person name="Morin E."/>
            <person name="Ndikumana S."/>
            <person name="Pagni M."/>
            <person name="Petitpierre D."/>
            <person name="Requena N."/>
            <person name="Rosikiewicz P."/>
            <person name="Riley R."/>
            <person name="Saito K."/>
            <person name="San Clemente H."/>
            <person name="Shapiro H."/>
            <person name="van Tuinen D."/>
            <person name="Becard G."/>
            <person name="Bonfante P."/>
            <person name="Paszkowski U."/>
            <person name="Shachar-Hill Y.Y."/>
            <person name="Tuskan G.A."/>
            <person name="Young P.W."/>
            <person name="Sanders I.R."/>
            <person name="Henrissat B."/>
            <person name="Rensing S.A."/>
            <person name="Grigoriev I.V."/>
            <person name="Corradi N."/>
            <person name="Roux C."/>
            <person name="Martin F."/>
        </authorList>
    </citation>
    <scope>NUCLEOTIDE SEQUENCE [LARGE SCALE GENOMIC DNA]</scope>
    <source>
        <strain evidence="2 3">DAOM 197198</strain>
    </source>
</reference>
<gene>
    <name evidence="2" type="ORF">GLOIN_2v1518619</name>
</gene>
<dbReference type="AlphaFoldDB" id="A0A2P4QS69"/>
<accession>A0A2P4QS69</accession>
<protein>
    <submittedName>
        <fullName evidence="2">Uncharacterized protein</fullName>
    </submittedName>
</protein>
<name>A0A2P4QS69_RHIID</name>
<keyword evidence="1" id="KW-0812">Transmembrane</keyword>
<evidence type="ECO:0000256" key="1">
    <source>
        <dbReference type="SAM" id="Phobius"/>
    </source>
</evidence>
<dbReference type="EMBL" id="AUPC02000018">
    <property type="protein sequence ID" value="POG80455.1"/>
    <property type="molecule type" value="Genomic_DNA"/>
</dbReference>
<sequence>MHVQIVKLIHTFIILVITAYVSIGLRLVFRSILKMNEKFSTGIIIRFLLYIIHVYNFSFYSHHGYSWNVLIERRPSDESVLWLISAVLITFF</sequence>
<proteinExistence type="predicted"/>
<dbReference type="Proteomes" id="UP000018888">
    <property type="component" value="Unassembled WGS sequence"/>
</dbReference>
<keyword evidence="1" id="KW-1133">Transmembrane helix</keyword>
<feature type="transmembrane region" description="Helical" evidence="1">
    <location>
        <begin position="6"/>
        <end position="29"/>
    </location>
</feature>